<evidence type="ECO:0000313" key="2">
    <source>
        <dbReference type="Proteomes" id="UP000188268"/>
    </source>
</evidence>
<keyword evidence="2" id="KW-1185">Reference proteome</keyword>
<name>A0A1R3KHS4_COCAP</name>
<gene>
    <name evidence="1" type="ORF">CCACVL1_01488</name>
</gene>
<accession>A0A1R3KHS4</accession>
<comment type="caution">
    <text evidence="1">The sequence shown here is derived from an EMBL/GenBank/DDBJ whole genome shotgun (WGS) entry which is preliminary data.</text>
</comment>
<dbReference type="AlphaFoldDB" id="A0A1R3KHS4"/>
<protein>
    <submittedName>
        <fullName evidence="1">Uncharacterized protein</fullName>
    </submittedName>
</protein>
<dbReference type="Proteomes" id="UP000188268">
    <property type="component" value="Unassembled WGS sequence"/>
</dbReference>
<dbReference type="Gramene" id="OMP06637">
    <property type="protein sequence ID" value="OMP06637"/>
    <property type="gene ID" value="CCACVL1_01488"/>
</dbReference>
<evidence type="ECO:0000313" key="1">
    <source>
        <dbReference type="EMBL" id="OMP06637.1"/>
    </source>
</evidence>
<sequence>MPAVAVLLLSLREDENSKAKPARAGRLTSLLYSEDLRVAVLLSFSGKTEIQKAMPADRLTSLLYSDQRKRLLFS</sequence>
<dbReference type="EMBL" id="AWWV01004851">
    <property type="protein sequence ID" value="OMP06637.1"/>
    <property type="molecule type" value="Genomic_DNA"/>
</dbReference>
<proteinExistence type="predicted"/>
<reference evidence="1 2" key="1">
    <citation type="submission" date="2013-09" db="EMBL/GenBank/DDBJ databases">
        <title>Corchorus capsularis genome sequencing.</title>
        <authorList>
            <person name="Alam M."/>
            <person name="Haque M.S."/>
            <person name="Islam M.S."/>
            <person name="Emdad E.M."/>
            <person name="Islam M.M."/>
            <person name="Ahmed B."/>
            <person name="Halim A."/>
            <person name="Hossen Q.M.M."/>
            <person name="Hossain M.Z."/>
            <person name="Ahmed R."/>
            <person name="Khan M.M."/>
            <person name="Islam R."/>
            <person name="Rashid M.M."/>
            <person name="Khan S.A."/>
            <person name="Rahman M.S."/>
            <person name="Alam M."/>
        </authorList>
    </citation>
    <scope>NUCLEOTIDE SEQUENCE [LARGE SCALE GENOMIC DNA]</scope>
    <source>
        <strain evidence="2">cv. CVL-1</strain>
        <tissue evidence="1">Whole seedling</tissue>
    </source>
</reference>
<organism evidence="1 2">
    <name type="scientific">Corchorus capsularis</name>
    <name type="common">Jute</name>
    <dbReference type="NCBI Taxonomy" id="210143"/>
    <lineage>
        <taxon>Eukaryota</taxon>
        <taxon>Viridiplantae</taxon>
        <taxon>Streptophyta</taxon>
        <taxon>Embryophyta</taxon>
        <taxon>Tracheophyta</taxon>
        <taxon>Spermatophyta</taxon>
        <taxon>Magnoliopsida</taxon>
        <taxon>eudicotyledons</taxon>
        <taxon>Gunneridae</taxon>
        <taxon>Pentapetalae</taxon>
        <taxon>rosids</taxon>
        <taxon>malvids</taxon>
        <taxon>Malvales</taxon>
        <taxon>Malvaceae</taxon>
        <taxon>Grewioideae</taxon>
        <taxon>Apeibeae</taxon>
        <taxon>Corchorus</taxon>
    </lineage>
</organism>